<evidence type="ECO:0000256" key="3">
    <source>
        <dbReference type="ARBA" id="ARBA00022741"/>
    </source>
</evidence>
<sequence>MRRMVNCLKAAFKMLRGLPGKVVFLVFLQVATSGIVFVFADVIEPVLYSTLFDGLQNSELSGFLTACAISMVILLVMFAIQYLNDVVLDANVFYAINEMSIRSCEEYHRIPFYRTREMEEGDVYNRINNGADQVVSVWISVMMAFANCLSAAILLGACAGYSLPFFAAAVCVSLTAILRVRIRMKQADDYSRRNEAVMSRFESARYSAIYDMEACVVDGVEEHVLAAYRKQRKRYWDEKKRDARRESLVSAAAETAEHLFRSAAPLSLLAGNQSSLTYGSATSALSVFDSLRDSVPYLSELMAGVAKSFVPIERLQELLVQDAGGQETDRGMGGREPAVCVKDLSFSRGNRQILTNLSLDIPYGQKVALIGKNGCGKSTLLRLIMGYLKPDAGYAAISEMPVCFAPQDAKRAVFSYAPAHPQLFSESVKENIAMGADAHETASATAAAEKACVPADILVAGGDTLSGGQAMRTNLARAFVHGAPILILDEPTSSVEAGQGREIMRNVLRGSKNTVLATTHEPSYLPWFDRIILLENGRKVCDGPYEEVAKTREYQEWAGGCHSQQVL</sequence>
<organism evidence="10 11">
    <name type="scientific">Candidatus Limivivens intestinipullorum</name>
    <dbReference type="NCBI Taxonomy" id="2840858"/>
    <lineage>
        <taxon>Bacteria</taxon>
        <taxon>Bacillati</taxon>
        <taxon>Bacillota</taxon>
        <taxon>Clostridia</taxon>
        <taxon>Lachnospirales</taxon>
        <taxon>Lachnospiraceae</taxon>
        <taxon>Lachnospiraceae incertae sedis</taxon>
        <taxon>Candidatus Limivivens</taxon>
    </lineage>
</organism>
<comment type="subcellular location">
    <subcellularLocation>
        <location evidence="1">Cell membrane</location>
        <topology evidence="1">Multi-pass membrane protein</topology>
    </subcellularLocation>
</comment>
<keyword evidence="5 7" id="KW-1133">Transmembrane helix</keyword>
<dbReference type="SMART" id="SM00382">
    <property type="entry name" value="AAA"/>
    <property type="match status" value="1"/>
</dbReference>
<dbReference type="GO" id="GO:0005524">
    <property type="term" value="F:ATP binding"/>
    <property type="evidence" value="ECO:0007669"/>
    <property type="project" value="UniProtKB-KW"/>
</dbReference>
<dbReference type="CDD" id="cd03228">
    <property type="entry name" value="ABCC_MRP_Like"/>
    <property type="match status" value="1"/>
</dbReference>
<dbReference type="SUPFAM" id="SSF52540">
    <property type="entry name" value="P-loop containing nucleoside triphosphate hydrolases"/>
    <property type="match status" value="1"/>
</dbReference>
<keyword evidence="6 7" id="KW-0472">Membrane</keyword>
<feature type="domain" description="ABC transmembrane type-1" evidence="9">
    <location>
        <begin position="22"/>
        <end position="201"/>
    </location>
</feature>
<keyword evidence="3" id="KW-0547">Nucleotide-binding</keyword>
<evidence type="ECO:0000313" key="11">
    <source>
        <dbReference type="Proteomes" id="UP000823935"/>
    </source>
</evidence>
<dbReference type="InterPro" id="IPR036640">
    <property type="entry name" value="ABC1_TM_sf"/>
</dbReference>
<dbReference type="SUPFAM" id="SSF90123">
    <property type="entry name" value="ABC transporter transmembrane region"/>
    <property type="match status" value="1"/>
</dbReference>
<dbReference type="GO" id="GO:0034040">
    <property type="term" value="F:ATPase-coupled lipid transmembrane transporter activity"/>
    <property type="evidence" value="ECO:0007669"/>
    <property type="project" value="TreeGrafter"/>
</dbReference>
<dbReference type="InterPro" id="IPR039421">
    <property type="entry name" value="Type_1_exporter"/>
</dbReference>
<reference evidence="10" key="2">
    <citation type="journal article" date="2021" name="PeerJ">
        <title>Extensive microbial diversity within the chicken gut microbiome revealed by metagenomics and culture.</title>
        <authorList>
            <person name="Gilroy R."/>
            <person name="Ravi A."/>
            <person name="Getino M."/>
            <person name="Pursley I."/>
            <person name="Horton D.L."/>
            <person name="Alikhan N.F."/>
            <person name="Baker D."/>
            <person name="Gharbi K."/>
            <person name="Hall N."/>
            <person name="Watson M."/>
            <person name="Adriaenssens E.M."/>
            <person name="Foster-Nyarko E."/>
            <person name="Jarju S."/>
            <person name="Secka A."/>
            <person name="Antonio M."/>
            <person name="Oren A."/>
            <person name="Chaudhuri R.R."/>
            <person name="La Ragione R."/>
            <person name="Hildebrand F."/>
            <person name="Pallen M.J."/>
        </authorList>
    </citation>
    <scope>NUCLEOTIDE SEQUENCE</scope>
    <source>
        <strain evidence="10">CHK190-19873</strain>
    </source>
</reference>
<evidence type="ECO:0000259" key="9">
    <source>
        <dbReference type="PROSITE" id="PS50929"/>
    </source>
</evidence>
<gene>
    <name evidence="10" type="ORF">IAB44_06640</name>
</gene>
<evidence type="ECO:0000256" key="2">
    <source>
        <dbReference type="ARBA" id="ARBA00022692"/>
    </source>
</evidence>
<dbReference type="InterPro" id="IPR027417">
    <property type="entry name" value="P-loop_NTPase"/>
</dbReference>
<evidence type="ECO:0000256" key="7">
    <source>
        <dbReference type="SAM" id="Phobius"/>
    </source>
</evidence>
<evidence type="ECO:0000256" key="6">
    <source>
        <dbReference type="ARBA" id="ARBA00023136"/>
    </source>
</evidence>
<protein>
    <submittedName>
        <fullName evidence="10">ABC transporter ATP-binding protein</fullName>
    </submittedName>
</protein>
<dbReference type="InterPro" id="IPR003439">
    <property type="entry name" value="ABC_transporter-like_ATP-bd"/>
</dbReference>
<feature type="transmembrane region" description="Helical" evidence="7">
    <location>
        <begin position="134"/>
        <end position="155"/>
    </location>
</feature>
<dbReference type="Pfam" id="PF00005">
    <property type="entry name" value="ABC_tran"/>
    <property type="match status" value="1"/>
</dbReference>
<dbReference type="InterPro" id="IPR003593">
    <property type="entry name" value="AAA+_ATPase"/>
</dbReference>
<dbReference type="InterPro" id="IPR011527">
    <property type="entry name" value="ABC1_TM_dom"/>
</dbReference>
<keyword evidence="4 10" id="KW-0067">ATP-binding</keyword>
<feature type="transmembrane region" description="Helical" evidence="7">
    <location>
        <begin position="21"/>
        <end position="40"/>
    </location>
</feature>
<feature type="domain" description="ABC transporter" evidence="8">
    <location>
        <begin position="339"/>
        <end position="561"/>
    </location>
</feature>
<dbReference type="EMBL" id="DVIQ01000032">
    <property type="protein sequence ID" value="HIS31208.1"/>
    <property type="molecule type" value="Genomic_DNA"/>
</dbReference>
<dbReference type="Gene3D" id="1.20.1560.10">
    <property type="entry name" value="ABC transporter type 1, transmembrane domain"/>
    <property type="match status" value="1"/>
</dbReference>
<name>A0A9D1ESN3_9FIRM</name>
<dbReference type="GO" id="GO:0016887">
    <property type="term" value="F:ATP hydrolysis activity"/>
    <property type="evidence" value="ECO:0007669"/>
    <property type="project" value="InterPro"/>
</dbReference>
<evidence type="ECO:0000313" key="10">
    <source>
        <dbReference type="EMBL" id="HIS31208.1"/>
    </source>
</evidence>
<proteinExistence type="predicted"/>
<dbReference type="Proteomes" id="UP000823935">
    <property type="component" value="Unassembled WGS sequence"/>
</dbReference>
<dbReference type="GO" id="GO:0005886">
    <property type="term" value="C:plasma membrane"/>
    <property type="evidence" value="ECO:0007669"/>
    <property type="project" value="UniProtKB-SubCell"/>
</dbReference>
<reference evidence="10" key="1">
    <citation type="submission" date="2020-10" db="EMBL/GenBank/DDBJ databases">
        <authorList>
            <person name="Gilroy R."/>
        </authorList>
    </citation>
    <scope>NUCLEOTIDE SEQUENCE</scope>
    <source>
        <strain evidence="10">CHK190-19873</strain>
    </source>
</reference>
<dbReference type="Gene3D" id="3.40.50.300">
    <property type="entry name" value="P-loop containing nucleotide triphosphate hydrolases"/>
    <property type="match status" value="1"/>
</dbReference>
<dbReference type="PROSITE" id="PS50893">
    <property type="entry name" value="ABC_TRANSPORTER_2"/>
    <property type="match status" value="1"/>
</dbReference>
<dbReference type="PANTHER" id="PTHR24221">
    <property type="entry name" value="ATP-BINDING CASSETTE SUB-FAMILY B"/>
    <property type="match status" value="1"/>
</dbReference>
<evidence type="ECO:0000256" key="1">
    <source>
        <dbReference type="ARBA" id="ARBA00004651"/>
    </source>
</evidence>
<comment type="caution">
    <text evidence="10">The sequence shown here is derived from an EMBL/GenBank/DDBJ whole genome shotgun (WGS) entry which is preliminary data.</text>
</comment>
<accession>A0A9D1ESN3</accession>
<evidence type="ECO:0000259" key="8">
    <source>
        <dbReference type="PROSITE" id="PS50893"/>
    </source>
</evidence>
<dbReference type="PANTHER" id="PTHR24221:SF654">
    <property type="entry name" value="ATP-BINDING CASSETTE SUB-FAMILY B MEMBER 6"/>
    <property type="match status" value="1"/>
</dbReference>
<keyword evidence="2 7" id="KW-0812">Transmembrane</keyword>
<feature type="transmembrane region" description="Helical" evidence="7">
    <location>
        <begin position="60"/>
        <end position="80"/>
    </location>
</feature>
<evidence type="ECO:0000256" key="4">
    <source>
        <dbReference type="ARBA" id="ARBA00022840"/>
    </source>
</evidence>
<feature type="transmembrane region" description="Helical" evidence="7">
    <location>
        <begin position="161"/>
        <end position="182"/>
    </location>
</feature>
<dbReference type="PROSITE" id="PS50929">
    <property type="entry name" value="ABC_TM1F"/>
    <property type="match status" value="1"/>
</dbReference>
<dbReference type="GO" id="GO:0140359">
    <property type="term" value="F:ABC-type transporter activity"/>
    <property type="evidence" value="ECO:0007669"/>
    <property type="project" value="InterPro"/>
</dbReference>
<evidence type="ECO:0000256" key="5">
    <source>
        <dbReference type="ARBA" id="ARBA00022989"/>
    </source>
</evidence>
<dbReference type="AlphaFoldDB" id="A0A9D1ESN3"/>